<organism evidence="1">
    <name type="scientific">viral metagenome</name>
    <dbReference type="NCBI Taxonomy" id="1070528"/>
    <lineage>
        <taxon>unclassified sequences</taxon>
        <taxon>metagenomes</taxon>
        <taxon>organismal metagenomes</taxon>
    </lineage>
</organism>
<reference evidence="1" key="1">
    <citation type="submission" date="2020-03" db="EMBL/GenBank/DDBJ databases">
        <title>The deep terrestrial virosphere.</title>
        <authorList>
            <person name="Holmfeldt K."/>
            <person name="Nilsson E."/>
            <person name="Simone D."/>
            <person name="Lopez-Fernandez M."/>
            <person name="Wu X."/>
            <person name="de Brujin I."/>
            <person name="Lundin D."/>
            <person name="Andersson A."/>
            <person name="Bertilsson S."/>
            <person name="Dopson M."/>
        </authorList>
    </citation>
    <scope>NUCLEOTIDE SEQUENCE</scope>
    <source>
        <strain evidence="1">MM415B01736</strain>
    </source>
</reference>
<evidence type="ECO:0000313" key="1">
    <source>
        <dbReference type="EMBL" id="QJA57051.1"/>
    </source>
</evidence>
<sequence length="201" mass="21377">MKRLLLLISLLLLSLAVLGASPIVFTENEITVKDVDTIHIGACVNGASGPEALSVLTSTYSVEVRNFDAVADEDVYAIWQVPFDFTGTTVTFRVICWVTNATGPSGKGVSFFLQGASIADGELLSSAHGTAIESNFAAATHSQYDRVATSWSSAVTLTGIAAGETCTLKLYRDVSDADDDYAQDIGVEAVQIKYQRALTND</sequence>
<proteinExistence type="predicted"/>
<dbReference type="AlphaFoldDB" id="A0A6M3II55"/>
<dbReference type="EMBL" id="MT141251">
    <property type="protein sequence ID" value="QJA57051.1"/>
    <property type="molecule type" value="Genomic_DNA"/>
</dbReference>
<accession>A0A6M3II55</accession>
<gene>
    <name evidence="1" type="ORF">MM415B01736_0017</name>
</gene>
<name>A0A6M3II55_9ZZZZ</name>
<protein>
    <submittedName>
        <fullName evidence="1">Uncharacterized protein</fullName>
    </submittedName>
</protein>